<dbReference type="InterPro" id="IPR023214">
    <property type="entry name" value="HAD_sf"/>
</dbReference>
<dbReference type="GeneID" id="64766929"/>
<protein>
    <recommendedName>
        <fullName evidence="1">Polynucleotide kinase PNKP phosphatase domain-containing protein</fullName>
    </recommendedName>
</protein>
<evidence type="ECO:0000313" key="3">
    <source>
        <dbReference type="Proteomes" id="UP000316777"/>
    </source>
</evidence>
<dbReference type="Pfam" id="PF25109">
    <property type="entry name" value="HAD_PNKP"/>
    <property type="match status" value="1"/>
</dbReference>
<dbReference type="InterPro" id="IPR036412">
    <property type="entry name" value="HAD-like_sf"/>
</dbReference>
<accession>A0A514DDJ0</accession>
<dbReference type="SUPFAM" id="SSF56784">
    <property type="entry name" value="HAD-like"/>
    <property type="match status" value="1"/>
</dbReference>
<evidence type="ECO:0000313" key="2">
    <source>
        <dbReference type="EMBL" id="QDH91683.1"/>
    </source>
</evidence>
<gene>
    <name evidence="2" type="primary">5</name>
    <name evidence="2" type="ORF">SEA_PHRAPPUCCINO_5</name>
</gene>
<dbReference type="InterPro" id="IPR056782">
    <property type="entry name" value="HAD_PNKP"/>
</dbReference>
<feature type="domain" description="Polynucleotide kinase PNKP phosphatase" evidence="1">
    <location>
        <begin position="6"/>
        <end position="142"/>
    </location>
</feature>
<name>A0A514DDJ0_9CAUD</name>
<dbReference type="Gene3D" id="3.40.50.1000">
    <property type="entry name" value="HAD superfamily/HAD-like"/>
    <property type="match status" value="1"/>
</dbReference>
<dbReference type="RefSeq" id="YP_010059694.1">
    <property type="nucleotide sequence ID" value="NC_054727.1"/>
</dbReference>
<dbReference type="KEGG" id="vg:64766929"/>
<proteinExistence type="predicted"/>
<organism evidence="2 3">
    <name type="scientific">Mycobacterium phage Phrappuccino</name>
    <dbReference type="NCBI Taxonomy" id="2591223"/>
    <lineage>
        <taxon>Viruses</taxon>
        <taxon>Duplodnaviria</taxon>
        <taxon>Heunggongvirae</taxon>
        <taxon>Uroviricota</taxon>
        <taxon>Caudoviricetes</taxon>
        <taxon>Phrappuccinovirus</taxon>
        <taxon>Phrappuccinovirus phrappuccino</taxon>
        <taxon>Phreappuccinovirus Phrappuccino</taxon>
    </lineage>
</organism>
<dbReference type="Proteomes" id="UP000316777">
    <property type="component" value="Segment"/>
</dbReference>
<dbReference type="EMBL" id="MK937592">
    <property type="protein sequence ID" value="QDH91683.1"/>
    <property type="molecule type" value="Genomic_DNA"/>
</dbReference>
<keyword evidence="3" id="KW-1185">Reference proteome</keyword>
<sequence length="151" mass="17281">MSRTLPTAVIADMDGTLVDVSSIRHHAEAKDFDAFHAASADCPPNQMAIDWVKRHHARGDVILVLTGREDKWHQLSHHWLVQNMPVLFCGPFMRKAKDYRPDHEVKREMYDWLSKRYRITAAIDDRPSIISLWTELGLDVTVVPGWPQGVA</sequence>
<evidence type="ECO:0000259" key="1">
    <source>
        <dbReference type="Pfam" id="PF25109"/>
    </source>
</evidence>
<reference evidence="2 3" key="1">
    <citation type="submission" date="2019-05" db="EMBL/GenBank/DDBJ databases">
        <authorList>
            <person name="Pope W.H."/>
            <person name="Garlena R.A."/>
            <person name="Russell D.A."/>
            <person name="Jacobs-Sera D."/>
            <person name="Hatfull G.F."/>
        </authorList>
    </citation>
    <scope>NUCLEOTIDE SEQUENCE [LARGE SCALE GENOMIC DNA]</scope>
</reference>